<dbReference type="GO" id="GO:0004368">
    <property type="term" value="F:glycerol-3-phosphate dehydrogenase (quinone) activity"/>
    <property type="evidence" value="ECO:0007669"/>
    <property type="project" value="UniProtKB-EC"/>
</dbReference>
<protein>
    <recommendedName>
        <fullName evidence="3 7">Glycerol-3-phosphate dehydrogenase</fullName>
        <ecNumber evidence="3 7">1.1.5.3</ecNumber>
    </recommendedName>
</protein>
<dbReference type="EMBL" id="SDOX01000158">
    <property type="protein sequence ID" value="TFJ80776.1"/>
    <property type="molecule type" value="Genomic_DNA"/>
</dbReference>
<dbReference type="Proteomes" id="UP000355283">
    <property type="component" value="Unassembled WGS sequence"/>
</dbReference>
<feature type="region of interest" description="Disordered" evidence="8">
    <location>
        <begin position="25"/>
        <end position="59"/>
    </location>
</feature>
<reference evidence="12 13" key="1">
    <citation type="submission" date="2019-01" db="EMBL/GenBank/DDBJ databases">
        <title>Nuclear Genome Assembly of the Microalgal Biofuel strain Nannochloropsis salina CCMP1776.</title>
        <authorList>
            <person name="Hovde B."/>
        </authorList>
    </citation>
    <scope>NUCLEOTIDE SEQUENCE [LARGE SCALE GENOMIC DNA]</scope>
    <source>
        <strain evidence="12 13">CCMP1776</strain>
    </source>
</reference>
<dbReference type="InterPro" id="IPR038299">
    <property type="entry name" value="DAO_C_sf"/>
</dbReference>
<accession>A0A4D9CPV7</accession>
<keyword evidence="5" id="KW-0274">FAD</keyword>
<comment type="similarity">
    <text evidence="2 7">Belongs to the FAD-dependent glycerol-3-phosphate dehydrogenase family.</text>
</comment>
<dbReference type="OrthoDB" id="264015at2759"/>
<evidence type="ECO:0000259" key="11">
    <source>
        <dbReference type="Pfam" id="PF16901"/>
    </source>
</evidence>
<dbReference type="EC" id="1.1.5.3" evidence="3 7"/>
<keyword evidence="6 7" id="KW-0560">Oxidoreductase</keyword>
<evidence type="ECO:0000256" key="3">
    <source>
        <dbReference type="ARBA" id="ARBA00013029"/>
    </source>
</evidence>
<gene>
    <name evidence="12" type="ORF">NSK_007953</name>
</gene>
<dbReference type="InterPro" id="IPR036188">
    <property type="entry name" value="FAD/NAD-bd_sf"/>
</dbReference>
<evidence type="ECO:0000256" key="5">
    <source>
        <dbReference type="ARBA" id="ARBA00022827"/>
    </source>
</evidence>
<dbReference type="AlphaFoldDB" id="A0A4D9CPV7"/>
<evidence type="ECO:0000256" key="7">
    <source>
        <dbReference type="RuleBase" id="RU361217"/>
    </source>
</evidence>
<dbReference type="InterPro" id="IPR031656">
    <property type="entry name" value="DAO_C"/>
</dbReference>
<dbReference type="InterPro" id="IPR006076">
    <property type="entry name" value="FAD-dep_OxRdtase"/>
</dbReference>
<dbReference type="GO" id="GO:0005739">
    <property type="term" value="C:mitochondrion"/>
    <property type="evidence" value="ECO:0007669"/>
    <property type="project" value="TreeGrafter"/>
</dbReference>
<proteinExistence type="inferred from homology"/>
<dbReference type="GO" id="GO:0006072">
    <property type="term" value="P:glycerol-3-phosphate metabolic process"/>
    <property type="evidence" value="ECO:0007669"/>
    <property type="project" value="UniProtKB-UniRule"/>
</dbReference>
<feature type="domain" description="FAD dependent oxidoreductase" evidence="10">
    <location>
        <begin position="100"/>
        <end position="466"/>
    </location>
</feature>
<feature type="chain" id="PRO_5020021439" description="Glycerol-3-phosphate dehydrogenase" evidence="9">
    <location>
        <begin position="20"/>
        <end position="654"/>
    </location>
</feature>
<dbReference type="Pfam" id="PF01266">
    <property type="entry name" value="DAO"/>
    <property type="match status" value="1"/>
</dbReference>
<dbReference type="PANTHER" id="PTHR11985:SF15">
    <property type="entry name" value="GLYCEROL-3-PHOSPHATE DEHYDROGENASE, MITOCHONDRIAL"/>
    <property type="match status" value="1"/>
</dbReference>
<dbReference type="Pfam" id="PF16901">
    <property type="entry name" value="DAO_C"/>
    <property type="match status" value="1"/>
</dbReference>
<name>A0A4D9CPV7_9STRA</name>
<dbReference type="Gene3D" id="1.10.8.870">
    <property type="entry name" value="Alpha-glycerophosphate oxidase, cap domain"/>
    <property type="match status" value="1"/>
</dbReference>
<evidence type="ECO:0000313" key="13">
    <source>
        <dbReference type="Proteomes" id="UP000355283"/>
    </source>
</evidence>
<dbReference type="Gene3D" id="3.30.9.10">
    <property type="entry name" value="D-Amino Acid Oxidase, subunit A, domain 2"/>
    <property type="match status" value="1"/>
</dbReference>
<feature type="signal peptide" evidence="9">
    <location>
        <begin position="1"/>
        <end position="19"/>
    </location>
</feature>
<comment type="catalytic activity">
    <reaction evidence="7">
        <text>a quinone + sn-glycerol 3-phosphate = dihydroxyacetone phosphate + a quinol</text>
        <dbReference type="Rhea" id="RHEA:18977"/>
        <dbReference type="ChEBI" id="CHEBI:24646"/>
        <dbReference type="ChEBI" id="CHEBI:57597"/>
        <dbReference type="ChEBI" id="CHEBI:57642"/>
        <dbReference type="ChEBI" id="CHEBI:132124"/>
        <dbReference type="EC" id="1.1.5.3"/>
    </reaction>
</comment>
<evidence type="ECO:0000256" key="6">
    <source>
        <dbReference type="ARBA" id="ARBA00023002"/>
    </source>
</evidence>
<feature type="domain" description="Alpha-glycerophosphate oxidase C-terminal" evidence="11">
    <location>
        <begin position="497"/>
        <end position="629"/>
    </location>
</feature>
<dbReference type="PANTHER" id="PTHR11985">
    <property type="entry name" value="GLYCEROL-3-PHOSPHATE DEHYDROGENASE"/>
    <property type="match status" value="1"/>
</dbReference>
<dbReference type="PRINTS" id="PR01001">
    <property type="entry name" value="FADG3PDH"/>
</dbReference>
<evidence type="ECO:0000256" key="4">
    <source>
        <dbReference type="ARBA" id="ARBA00022630"/>
    </source>
</evidence>
<dbReference type="Gene3D" id="3.50.50.60">
    <property type="entry name" value="FAD/NAD(P)-binding domain"/>
    <property type="match status" value="1"/>
</dbReference>
<keyword evidence="13" id="KW-1185">Reference proteome</keyword>
<organism evidence="12 13">
    <name type="scientific">Nannochloropsis salina CCMP1776</name>
    <dbReference type="NCBI Taxonomy" id="1027361"/>
    <lineage>
        <taxon>Eukaryota</taxon>
        <taxon>Sar</taxon>
        <taxon>Stramenopiles</taxon>
        <taxon>Ochrophyta</taxon>
        <taxon>Eustigmatophyceae</taxon>
        <taxon>Eustigmatales</taxon>
        <taxon>Monodopsidaceae</taxon>
        <taxon>Microchloropsis</taxon>
        <taxon>Microchloropsis salina</taxon>
    </lineage>
</organism>
<dbReference type="InterPro" id="IPR000447">
    <property type="entry name" value="G3P_DH_FAD-dep"/>
</dbReference>
<comment type="cofactor">
    <cofactor evidence="1 7">
        <name>FAD</name>
        <dbReference type="ChEBI" id="CHEBI:57692"/>
    </cofactor>
</comment>
<evidence type="ECO:0000256" key="2">
    <source>
        <dbReference type="ARBA" id="ARBA00007330"/>
    </source>
</evidence>
<comment type="caution">
    <text evidence="12">The sequence shown here is derived from an EMBL/GenBank/DDBJ whole genome shotgun (WGS) entry which is preliminary data.</text>
</comment>
<evidence type="ECO:0000313" key="12">
    <source>
        <dbReference type="EMBL" id="TFJ80776.1"/>
    </source>
</evidence>
<feature type="compositionally biased region" description="Basic residues" evidence="8">
    <location>
        <begin position="28"/>
        <end position="39"/>
    </location>
</feature>
<sequence>MSLQPHLALLGMAGSLVVADRLLSGPGRKNRAKDSHRHLPPTSRSAHCEASGGKRELSPVEQLEDMRTTPIKCRDGTLVYPYSLPTRDAQLNRLKKEKFDVLVIGGGCVGSGVALDAQIRGLKTAMVEANDFSAGTSGRSTKLIHGGIRYLETAFWKLDYGSFALVQEALEERAHMLNAAPYMNSPLPIMIPIYKWWEVPYFWAGAKAYDLVASRQKSVPSSHYMDVDEALFQFPMLRGKGLKGAIIYYDGQMNDTRMGLTIALTAAQEGAAIANRVEVVSLLKDPGTGQVNGARVQDRLTGVEWDIAAKVVVNATGVFADKIRKLDDPKAVELIEPAAGVHVMFPAHFSPAKMGLIVPKTTDGRVLFFLPWEGCTLAGTTDSHSDITMHPQPTAQEVNFIMQETNRYLTTNVAAKDLIAAWSGLRPLVKDPEKIKEGTAALSRNHVIEVSETGKLITITGGKWTTYRRMAEDTVDRILREHAGLLANGDVSPQASTWNRKLLGADRAGIVCAQKFNKIGITLRNDYELPEDVSAHLVKSYGTRALQVAEWVRAGYLDTKPGKAKRLHSRYPFLEAEVIFAVEQEYALKPMDILARRTRLAFLDTEAARAAVPRVVKLMGDLLGWSWRQRTMEKAEALAFLETMNVEKTALLKK</sequence>
<dbReference type="PROSITE" id="PS00977">
    <property type="entry name" value="FAD_G3PDH_1"/>
    <property type="match status" value="1"/>
</dbReference>
<dbReference type="SUPFAM" id="SSF54373">
    <property type="entry name" value="FAD-linked reductases, C-terminal domain"/>
    <property type="match status" value="1"/>
</dbReference>
<dbReference type="FunFam" id="1.10.8.870:FF:000010">
    <property type="entry name" value="Glycerol-3-phosphate dehydrogenase"/>
    <property type="match status" value="1"/>
</dbReference>
<keyword evidence="9" id="KW-0732">Signal</keyword>
<evidence type="ECO:0000259" key="10">
    <source>
        <dbReference type="Pfam" id="PF01266"/>
    </source>
</evidence>
<dbReference type="PROSITE" id="PS00978">
    <property type="entry name" value="FAD_G3PDH_2"/>
    <property type="match status" value="1"/>
</dbReference>
<keyword evidence="4 7" id="KW-0285">Flavoprotein</keyword>
<evidence type="ECO:0000256" key="8">
    <source>
        <dbReference type="SAM" id="MobiDB-lite"/>
    </source>
</evidence>
<dbReference type="SUPFAM" id="SSF51905">
    <property type="entry name" value="FAD/NAD(P)-binding domain"/>
    <property type="match status" value="1"/>
</dbReference>
<evidence type="ECO:0000256" key="1">
    <source>
        <dbReference type="ARBA" id="ARBA00001974"/>
    </source>
</evidence>
<evidence type="ECO:0000256" key="9">
    <source>
        <dbReference type="SAM" id="SignalP"/>
    </source>
</evidence>